<dbReference type="AlphaFoldDB" id="A0A9P6LLE9"/>
<proteinExistence type="predicted"/>
<organism evidence="2 3">
    <name type="scientific">Colletotrichum karsti</name>
    <dbReference type="NCBI Taxonomy" id="1095194"/>
    <lineage>
        <taxon>Eukaryota</taxon>
        <taxon>Fungi</taxon>
        <taxon>Dikarya</taxon>
        <taxon>Ascomycota</taxon>
        <taxon>Pezizomycotina</taxon>
        <taxon>Sordariomycetes</taxon>
        <taxon>Hypocreomycetidae</taxon>
        <taxon>Glomerellales</taxon>
        <taxon>Glomerellaceae</taxon>
        <taxon>Colletotrichum</taxon>
        <taxon>Colletotrichum boninense species complex</taxon>
    </lineage>
</organism>
<dbReference type="InterPro" id="IPR029058">
    <property type="entry name" value="AB_hydrolase_fold"/>
</dbReference>
<reference evidence="2" key="2">
    <citation type="submission" date="2020-11" db="EMBL/GenBank/DDBJ databases">
        <title>Whole genome sequencing of Colletotrichum sp.</title>
        <authorList>
            <person name="Li H."/>
        </authorList>
    </citation>
    <scope>NUCLEOTIDE SEQUENCE</scope>
    <source>
        <strain evidence="2">CkLH20</strain>
    </source>
</reference>
<evidence type="ECO:0000259" key="1">
    <source>
        <dbReference type="Pfam" id="PF12697"/>
    </source>
</evidence>
<accession>A0A9P6LLE9</accession>
<dbReference type="PANTHER" id="PTHR37017:SF11">
    <property type="entry name" value="ESTERASE_LIPASE_THIOESTERASE DOMAIN-CONTAINING PROTEIN"/>
    <property type="match status" value="1"/>
</dbReference>
<dbReference type="InterPro" id="IPR000073">
    <property type="entry name" value="AB_hydrolase_1"/>
</dbReference>
<name>A0A9P6LLE9_9PEZI</name>
<dbReference type="EMBL" id="JAATWM020000005">
    <property type="protein sequence ID" value="KAF9880364.1"/>
    <property type="molecule type" value="Genomic_DNA"/>
</dbReference>
<comment type="caution">
    <text evidence="2">The sequence shown here is derived from an EMBL/GenBank/DDBJ whole genome shotgun (WGS) entry which is preliminary data.</text>
</comment>
<evidence type="ECO:0000313" key="2">
    <source>
        <dbReference type="EMBL" id="KAF9880364.1"/>
    </source>
</evidence>
<dbReference type="Pfam" id="PF12697">
    <property type="entry name" value="Abhydrolase_6"/>
    <property type="match status" value="1"/>
</dbReference>
<dbReference type="OrthoDB" id="408373at2759"/>
<dbReference type="InterPro" id="IPR052897">
    <property type="entry name" value="Sec-Metab_Biosynth_Hydrolase"/>
</dbReference>
<evidence type="ECO:0000313" key="3">
    <source>
        <dbReference type="Proteomes" id="UP000781932"/>
    </source>
</evidence>
<reference evidence="2" key="1">
    <citation type="submission" date="2020-03" db="EMBL/GenBank/DDBJ databases">
        <authorList>
            <person name="He L."/>
        </authorList>
    </citation>
    <scope>NUCLEOTIDE SEQUENCE</scope>
    <source>
        <strain evidence="2">CkLH20</strain>
    </source>
</reference>
<protein>
    <recommendedName>
        <fullName evidence="1">AB hydrolase-1 domain-containing protein</fullName>
    </recommendedName>
</protein>
<dbReference type="GeneID" id="62158111"/>
<dbReference type="Gene3D" id="3.40.50.1820">
    <property type="entry name" value="alpha/beta hydrolase"/>
    <property type="match status" value="1"/>
</dbReference>
<dbReference type="RefSeq" id="XP_038749825.1">
    <property type="nucleotide sequence ID" value="XM_038885037.1"/>
</dbReference>
<dbReference type="SUPFAM" id="SSF53474">
    <property type="entry name" value="alpha/beta-Hydrolases"/>
    <property type="match status" value="1"/>
</dbReference>
<sequence>MQKPSKAILLVTGAWHVPQHYDKLVKQLQANGLRVICERLPTNNNAVPPDTTIDDDVAFVRNIVEQEASAGTHLVVLAHSYGGVVTSAALADFATTPDSVKGGVTDIIMMTAFIPAENTSLAGIFGGTLPPYLTSQPDGTITWSDPISLLYNDMPEEEAQWAEKQMVAHGHAAQYTPISCPEVAWRVIPLNYIICDNDKALPSFVQEMMIKNVEEQGIDVSKFRLPASHSPFLSMPERVADIVMSVMG</sequence>
<feature type="domain" description="AB hydrolase-1" evidence="1">
    <location>
        <begin position="8"/>
        <end position="241"/>
    </location>
</feature>
<keyword evidence="3" id="KW-1185">Reference proteome</keyword>
<gene>
    <name evidence="2" type="ORF">CkaCkLH20_02318</name>
</gene>
<dbReference type="PANTHER" id="PTHR37017">
    <property type="entry name" value="AB HYDROLASE-1 DOMAIN-CONTAINING PROTEIN-RELATED"/>
    <property type="match status" value="1"/>
</dbReference>
<dbReference type="Proteomes" id="UP000781932">
    <property type="component" value="Unassembled WGS sequence"/>
</dbReference>